<dbReference type="Gene3D" id="3.30.540.10">
    <property type="entry name" value="Fructose-1,6-Bisphosphatase, subunit A, domain 1"/>
    <property type="match status" value="1"/>
</dbReference>
<dbReference type="GO" id="GO:0046872">
    <property type="term" value="F:metal ion binding"/>
    <property type="evidence" value="ECO:0007669"/>
    <property type="project" value="UniProtKB-KW"/>
</dbReference>
<dbReference type="PROSITE" id="PS00630">
    <property type="entry name" value="IMP_2"/>
    <property type="match status" value="1"/>
</dbReference>
<feature type="binding site" evidence="6">
    <location>
        <position position="66"/>
    </location>
    <ligand>
        <name>Mg(2+)</name>
        <dbReference type="ChEBI" id="CHEBI:18420"/>
        <label>1</label>
        <note>catalytic</note>
    </ligand>
</feature>
<protein>
    <recommendedName>
        <fullName evidence="7">Inositol-1-monophosphatase</fullName>
        <ecNumber evidence="7">3.1.3.25</ecNumber>
    </recommendedName>
</protein>
<keyword evidence="5 6" id="KW-0460">Magnesium</keyword>
<dbReference type="InterPro" id="IPR000760">
    <property type="entry name" value="Inositol_monophosphatase-like"/>
</dbReference>
<dbReference type="AlphaFoldDB" id="A0A8T7M9Y1"/>
<dbReference type="CDD" id="cd01639">
    <property type="entry name" value="IMPase"/>
    <property type="match status" value="1"/>
</dbReference>
<dbReference type="GO" id="GO:0008934">
    <property type="term" value="F:inositol monophosphate 1-phosphatase activity"/>
    <property type="evidence" value="ECO:0007669"/>
    <property type="project" value="InterPro"/>
</dbReference>
<accession>A0A8T7M9Y1</accession>
<evidence type="ECO:0000256" key="1">
    <source>
        <dbReference type="ARBA" id="ARBA00001033"/>
    </source>
</evidence>
<dbReference type="RefSeq" id="WP_341470710.1">
    <property type="nucleotide sequence ID" value="NZ_CP128400.1"/>
</dbReference>
<dbReference type="PANTHER" id="PTHR20854">
    <property type="entry name" value="INOSITOL MONOPHOSPHATASE"/>
    <property type="match status" value="1"/>
</dbReference>
<keyword evidence="4 7" id="KW-0378">Hydrolase</keyword>
<proteinExistence type="inferred from homology"/>
<feature type="binding site" evidence="6">
    <location>
        <position position="211"/>
    </location>
    <ligand>
        <name>Mg(2+)</name>
        <dbReference type="ChEBI" id="CHEBI:18420"/>
        <label>1</label>
        <note>catalytic</note>
    </ligand>
</feature>
<comment type="similarity">
    <text evidence="7">Belongs to the inositol monophosphatase superfamily.</text>
</comment>
<dbReference type="Gene3D" id="3.40.190.80">
    <property type="match status" value="1"/>
</dbReference>
<organism evidence="8 10">
    <name type="scientific">Candidatus Chlorohelix allophototropha</name>
    <dbReference type="NCBI Taxonomy" id="3003348"/>
    <lineage>
        <taxon>Bacteria</taxon>
        <taxon>Bacillati</taxon>
        <taxon>Chloroflexota</taxon>
        <taxon>Chloroflexia</taxon>
        <taxon>Candidatus Chloroheliales</taxon>
        <taxon>Candidatus Chloroheliaceae</taxon>
        <taxon>Candidatus Chlorohelix</taxon>
    </lineage>
</organism>
<keyword evidence="11" id="KW-1185">Reference proteome</keyword>
<dbReference type="GO" id="GO:0046854">
    <property type="term" value="P:phosphatidylinositol phosphate biosynthetic process"/>
    <property type="evidence" value="ECO:0007669"/>
    <property type="project" value="InterPro"/>
</dbReference>
<dbReference type="Proteomes" id="UP000521676">
    <property type="component" value="Unassembled WGS sequence"/>
</dbReference>
<dbReference type="Pfam" id="PF00459">
    <property type="entry name" value="Inositol_P"/>
    <property type="match status" value="1"/>
</dbReference>
<evidence type="ECO:0000256" key="7">
    <source>
        <dbReference type="RuleBase" id="RU364068"/>
    </source>
</evidence>
<name>A0A8T7M9Y1_9CHLR</name>
<sequence>MKETAILAAREAGKLMLDWRQALPPGPAAVDYKSAKDVVTVVDKQAEDLIISHIRAKFPEHAILGEEGGLLKGSAESPYTWVIDPLDGTANYAADLAASCVSIGVLDGNTPVLGVVYNPFRDELFVGIKGGGAFLNDQPIRVSREAILEKSLMAFDLGYNEERAIQQLREAAFWRSRVRTMRILGSAVLALCYVACGRFDLFYHGALHAWDLAAAAVILEEAGAITSNHMGEPLDIYQPSVVTGNPEMHRLYFEVRKQFAG</sequence>
<feature type="binding site" evidence="6">
    <location>
        <position position="86"/>
    </location>
    <ligand>
        <name>Mg(2+)</name>
        <dbReference type="ChEBI" id="CHEBI:18420"/>
        <label>1</label>
        <note>catalytic</note>
    </ligand>
</feature>
<reference evidence="9" key="2">
    <citation type="journal article" date="2024" name="Nature">
        <title>Anoxygenic phototroph of the Chloroflexota uses a type I reaction centre.</title>
        <authorList>
            <person name="Tsuji J.M."/>
            <person name="Shaw N.A."/>
            <person name="Nagashima S."/>
            <person name="Venkiteswaran J.J."/>
            <person name="Schiff S.L."/>
            <person name="Watanabe T."/>
            <person name="Fukui M."/>
            <person name="Hanada S."/>
            <person name="Tank M."/>
            <person name="Neufeld J.D."/>
        </authorList>
    </citation>
    <scope>NUCLEOTIDE SEQUENCE</scope>
    <source>
        <strain evidence="9">L227-S17</strain>
    </source>
</reference>
<gene>
    <name evidence="8" type="ORF">HXX08_23690</name>
    <name evidence="9" type="ORF">OZ401_004424</name>
</gene>
<dbReference type="Proteomes" id="UP001431572">
    <property type="component" value="Chromosome 2"/>
</dbReference>
<evidence type="ECO:0000256" key="6">
    <source>
        <dbReference type="PIRSR" id="PIRSR600760-2"/>
    </source>
</evidence>
<dbReference type="GO" id="GO:0007165">
    <property type="term" value="P:signal transduction"/>
    <property type="evidence" value="ECO:0007669"/>
    <property type="project" value="TreeGrafter"/>
</dbReference>
<evidence type="ECO:0000313" key="11">
    <source>
        <dbReference type="Proteomes" id="UP001431572"/>
    </source>
</evidence>
<dbReference type="EMBL" id="JACATZ010000003">
    <property type="protein sequence ID" value="NWJ48874.1"/>
    <property type="molecule type" value="Genomic_DNA"/>
</dbReference>
<evidence type="ECO:0000313" key="10">
    <source>
        <dbReference type="Proteomes" id="UP000521676"/>
    </source>
</evidence>
<dbReference type="PANTHER" id="PTHR20854:SF4">
    <property type="entry name" value="INOSITOL-1-MONOPHOSPHATASE-RELATED"/>
    <property type="match status" value="1"/>
</dbReference>
<comment type="catalytic activity">
    <reaction evidence="1 7">
        <text>a myo-inositol phosphate + H2O = myo-inositol + phosphate</text>
        <dbReference type="Rhea" id="RHEA:24056"/>
        <dbReference type="ChEBI" id="CHEBI:15377"/>
        <dbReference type="ChEBI" id="CHEBI:17268"/>
        <dbReference type="ChEBI" id="CHEBI:43474"/>
        <dbReference type="ChEBI" id="CHEBI:84139"/>
        <dbReference type="EC" id="3.1.3.25"/>
    </reaction>
</comment>
<dbReference type="EMBL" id="CP128400">
    <property type="protein sequence ID" value="WJW68806.1"/>
    <property type="molecule type" value="Genomic_DNA"/>
</dbReference>
<dbReference type="GO" id="GO:0006020">
    <property type="term" value="P:inositol metabolic process"/>
    <property type="evidence" value="ECO:0007669"/>
    <property type="project" value="TreeGrafter"/>
</dbReference>
<evidence type="ECO:0000313" key="8">
    <source>
        <dbReference type="EMBL" id="NWJ48874.1"/>
    </source>
</evidence>
<evidence type="ECO:0000256" key="3">
    <source>
        <dbReference type="ARBA" id="ARBA00022723"/>
    </source>
</evidence>
<dbReference type="SUPFAM" id="SSF56655">
    <property type="entry name" value="Carbohydrate phosphatase"/>
    <property type="match status" value="1"/>
</dbReference>
<dbReference type="FunFam" id="3.30.540.10:FF:000003">
    <property type="entry name" value="Inositol-1-monophosphatase"/>
    <property type="match status" value="1"/>
</dbReference>
<evidence type="ECO:0000256" key="4">
    <source>
        <dbReference type="ARBA" id="ARBA00022801"/>
    </source>
</evidence>
<feature type="binding site" evidence="6">
    <location>
        <position position="87"/>
    </location>
    <ligand>
        <name>Mg(2+)</name>
        <dbReference type="ChEBI" id="CHEBI:18420"/>
        <label>1</label>
        <note>catalytic</note>
    </ligand>
</feature>
<keyword evidence="3 6" id="KW-0479">Metal-binding</keyword>
<dbReference type="EC" id="3.1.3.25" evidence="7"/>
<dbReference type="InterPro" id="IPR020550">
    <property type="entry name" value="Inositol_monophosphatase_CS"/>
</dbReference>
<evidence type="ECO:0000256" key="2">
    <source>
        <dbReference type="ARBA" id="ARBA00001946"/>
    </source>
</evidence>
<dbReference type="InterPro" id="IPR033942">
    <property type="entry name" value="IMPase"/>
</dbReference>
<evidence type="ECO:0000256" key="5">
    <source>
        <dbReference type="ARBA" id="ARBA00022842"/>
    </source>
</evidence>
<comment type="cofactor">
    <cofactor evidence="2 6 7">
        <name>Mg(2+)</name>
        <dbReference type="ChEBI" id="CHEBI:18420"/>
    </cofactor>
</comment>
<evidence type="ECO:0000313" key="9">
    <source>
        <dbReference type="EMBL" id="WJW68806.1"/>
    </source>
</evidence>
<feature type="binding site" evidence="6">
    <location>
        <position position="84"/>
    </location>
    <ligand>
        <name>Mg(2+)</name>
        <dbReference type="ChEBI" id="CHEBI:18420"/>
        <label>1</label>
        <note>catalytic</note>
    </ligand>
</feature>
<dbReference type="PRINTS" id="PR00377">
    <property type="entry name" value="IMPHPHTASES"/>
</dbReference>
<reference evidence="8 10" key="1">
    <citation type="submission" date="2020-06" db="EMBL/GenBank/DDBJ databases">
        <title>Anoxygenic phototrophic Chloroflexota member uses a Type I reaction center.</title>
        <authorList>
            <person name="Tsuji J.M."/>
            <person name="Shaw N.A."/>
            <person name="Nagashima S."/>
            <person name="Venkiteswaran J."/>
            <person name="Schiff S.L."/>
            <person name="Hanada S."/>
            <person name="Tank M."/>
            <person name="Neufeld J.D."/>
        </authorList>
    </citation>
    <scope>NUCLEOTIDE SEQUENCE [LARGE SCALE GENOMIC DNA]</scope>
    <source>
        <strain evidence="8">L227-S17</strain>
    </source>
</reference>